<dbReference type="InterPro" id="IPR017871">
    <property type="entry name" value="ABC_transporter-like_CS"/>
</dbReference>
<keyword evidence="7 10" id="KW-0472">Membrane</keyword>
<feature type="transmembrane region" description="Helical" evidence="10">
    <location>
        <begin position="440"/>
        <end position="462"/>
    </location>
</feature>
<dbReference type="PROSITE" id="PS00211">
    <property type="entry name" value="ABC_TRANSPORTER_1"/>
    <property type="match status" value="1"/>
</dbReference>
<dbReference type="GO" id="GO:0140359">
    <property type="term" value="F:ABC-type transporter activity"/>
    <property type="evidence" value="ECO:0007669"/>
    <property type="project" value="InterPro"/>
</dbReference>
<feature type="region of interest" description="Disordered" evidence="9">
    <location>
        <begin position="1179"/>
        <end position="1224"/>
    </location>
</feature>
<evidence type="ECO:0000313" key="12">
    <source>
        <dbReference type="Proteomes" id="UP000722791"/>
    </source>
</evidence>
<dbReference type="GO" id="GO:0005524">
    <property type="term" value="F:ATP binding"/>
    <property type="evidence" value="ECO:0007669"/>
    <property type="project" value="UniProtKB-KW"/>
</dbReference>
<comment type="subcellular location">
    <subcellularLocation>
        <location evidence="1">Membrane</location>
        <topology evidence="1">Multi-pass membrane protein</topology>
    </subcellularLocation>
</comment>
<feature type="transmembrane region" description="Helical" evidence="10">
    <location>
        <begin position="56"/>
        <end position="75"/>
    </location>
</feature>
<keyword evidence="6 10" id="KW-1133">Transmembrane helix</keyword>
<evidence type="ECO:0000256" key="6">
    <source>
        <dbReference type="ARBA" id="ARBA00022989"/>
    </source>
</evidence>
<feature type="transmembrane region" description="Helical" evidence="10">
    <location>
        <begin position="468"/>
        <end position="488"/>
    </location>
</feature>
<feature type="compositionally biased region" description="Acidic residues" evidence="9">
    <location>
        <begin position="1072"/>
        <end position="1090"/>
    </location>
</feature>
<dbReference type="InterPro" id="IPR003593">
    <property type="entry name" value="AAA+_ATPase"/>
</dbReference>
<dbReference type="EMBL" id="BNCQ01000001">
    <property type="protein sequence ID" value="GIL94317.1"/>
    <property type="molecule type" value="Genomic_DNA"/>
</dbReference>
<evidence type="ECO:0000256" key="10">
    <source>
        <dbReference type="SAM" id="Phobius"/>
    </source>
</evidence>
<dbReference type="PANTHER" id="PTHR24221:SF654">
    <property type="entry name" value="ATP-BINDING CASSETTE SUB-FAMILY B MEMBER 6"/>
    <property type="match status" value="1"/>
</dbReference>
<evidence type="ECO:0000256" key="3">
    <source>
        <dbReference type="ARBA" id="ARBA00022692"/>
    </source>
</evidence>
<dbReference type="Pfam" id="PF00005">
    <property type="entry name" value="ABC_tran"/>
    <property type="match status" value="1"/>
</dbReference>
<dbReference type="GO" id="GO:0016887">
    <property type="term" value="F:ATP hydrolysis activity"/>
    <property type="evidence" value="ECO:0007669"/>
    <property type="project" value="InterPro"/>
</dbReference>
<dbReference type="Pfam" id="PF00664">
    <property type="entry name" value="ABC_membrane"/>
    <property type="match status" value="1"/>
</dbReference>
<dbReference type="CDD" id="cd18581">
    <property type="entry name" value="ABC_6TM_ABCB6"/>
    <property type="match status" value="1"/>
</dbReference>
<feature type="region of interest" description="Disordered" evidence="9">
    <location>
        <begin position="1276"/>
        <end position="1338"/>
    </location>
</feature>
<evidence type="ECO:0000256" key="9">
    <source>
        <dbReference type="SAM" id="MobiDB-lite"/>
    </source>
</evidence>
<gene>
    <name evidence="11" type="ORF">Vretimale_559</name>
</gene>
<dbReference type="PROSITE" id="PS50929">
    <property type="entry name" value="ABC_TM1F"/>
    <property type="match status" value="1"/>
</dbReference>
<dbReference type="PANTHER" id="PTHR24221">
    <property type="entry name" value="ATP-BINDING CASSETTE SUB-FAMILY B"/>
    <property type="match status" value="1"/>
</dbReference>
<dbReference type="InterPro" id="IPR039421">
    <property type="entry name" value="Type_1_exporter"/>
</dbReference>
<feature type="region of interest" description="Disordered" evidence="9">
    <location>
        <begin position="189"/>
        <end position="209"/>
    </location>
</feature>
<dbReference type="Gene3D" id="1.20.1560.10">
    <property type="entry name" value="ABC transporter type 1, transmembrane domain"/>
    <property type="match status" value="1"/>
</dbReference>
<feature type="transmembrane region" description="Helical" evidence="10">
    <location>
        <begin position="547"/>
        <end position="566"/>
    </location>
</feature>
<evidence type="ECO:0000313" key="11">
    <source>
        <dbReference type="EMBL" id="GIL94317.1"/>
    </source>
</evidence>
<feature type="compositionally biased region" description="Gly residues" evidence="9">
    <location>
        <begin position="1206"/>
        <end position="1216"/>
    </location>
</feature>
<dbReference type="PROSITE" id="PS50893">
    <property type="entry name" value="ABC_TRANSPORTER_2"/>
    <property type="match status" value="1"/>
</dbReference>
<dbReference type="InterPro" id="IPR003439">
    <property type="entry name" value="ABC_transporter-like_ATP-bd"/>
</dbReference>
<evidence type="ECO:0000256" key="4">
    <source>
        <dbReference type="ARBA" id="ARBA00022741"/>
    </source>
</evidence>
<feature type="compositionally biased region" description="Basic and acidic residues" evidence="9">
    <location>
        <begin position="189"/>
        <end position="200"/>
    </location>
</feature>
<accession>A0A8J4FYH2</accession>
<dbReference type="SMART" id="SM00382">
    <property type="entry name" value="AAA"/>
    <property type="match status" value="1"/>
</dbReference>
<name>A0A8J4FYH2_9CHLO</name>
<evidence type="ECO:0000256" key="8">
    <source>
        <dbReference type="ARBA" id="ARBA00024363"/>
    </source>
</evidence>
<dbReference type="GO" id="GO:0016020">
    <property type="term" value="C:membrane"/>
    <property type="evidence" value="ECO:0007669"/>
    <property type="project" value="UniProtKB-SubCell"/>
</dbReference>
<reference evidence="11" key="1">
    <citation type="journal article" date="2021" name="Proc. Natl. Acad. Sci. U.S.A.">
        <title>Three genomes in the algal genus Volvox reveal the fate of a haploid sex-determining region after a transition to homothallism.</title>
        <authorList>
            <person name="Yamamoto K."/>
            <person name="Hamaji T."/>
            <person name="Kawai-Toyooka H."/>
            <person name="Matsuzaki R."/>
            <person name="Takahashi F."/>
            <person name="Nishimura Y."/>
            <person name="Kawachi M."/>
            <person name="Noguchi H."/>
            <person name="Minakuchi Y."/>
            <person name="Umen J.G."/>
            <person name="Toyoda A."/>
            <person name="Nozaki H."/>
        </authorList>
    </citation>
    <scope>NUCLEOTIDE SEQUENCE</scope>
    <source>
        <strain evidence="11">NIES-3785</strain>
    </source>
</reference>
<comment type="similarity">
    <text evidence="8">Belongs to the ABC transporter superfamily. ABCB family. Heavy Metal importer (TC 3.A.1.210) subfamily.</text>
</comment>
<evidence type="ECO:0000256" key="5">
    <source>
        <dbReference type="ARBA" id="ARBA00022840"/>
    </source>
</evidence>
<feature type="compositionally biased region" description="Low complexity" evidence="9">
    <location>
        <begin position="1289"/>
        <end position="1315"/>
    </location>
</feature>
<evidence type="ECO:0000256" key="7">
    <source>
        <dbReference type="ARBA" id="ARBA00023136"/>
    </source>
</evidence>
<evidence type="ECO:0000256" key="2">
    <source>
        <dbReference type="ARBA" id="ARBA00022448"/>
    </source>
</evidence>
<dbReference type="InterPro" id="IPR036640">
    <property type="entry name" value="ABC1_TM_sf"/>
</dbReference>
<proteinExistence type="inferred from homology"/>
<dbReference type="SUPFAM" id="SSF52540">
    <property type="entry name" value="P-loop containing nucleoside triphosphate hydrolases"/>
    <property type="match status" value="1"/>
</dbReference>
<keyword evidence="2" id="KW-0813">Transport</keyword>
<dbReference type="InterPro" id="IPR011527">
    <property type="entry name" value="ABC1_TM_dom"/>
</dbReference>
<organism evidence="11 12">
    <name type="scientific">Volvox reticuliferus</name>
    <dbReference type="NCBI Taxonomy" id="1737510"/>
    <lineage>
        <taxon>Eukaryota</taxon>
        <taxon>Viridiplantae</taxon>
        <taxon>Chlorophyta</taxon>
        <taxon>core chlorophytes</taxon>
        <taxon>Chlorophyceae</taxon>
        <taxon>CS clade</taxon>
        <taxon>Chlamydomonadales</taxon>
        <taxon>Volvocaceae</taxon>
        <taxon>Volvox</taxon>
    </lineage>
</organism>
<feature type="transmembrane region" description="Helical" evidence="10">
    <location>
        <begin position="12"/>
        <end position="35"/>
    </location>
</feature>
<dbReference type="Proteomes" id="UP000722791">
    <property type="component" value="Unassembled WGS sequence"/>
</dbReference>
<feature type="compositionally biased region" description="Gly residues" evidence="9">
    <location>
        <begin position="1318"/>
        <end position="1333"/>
    </location>
</feature>
<feature type="compositionally biased region" description="Pro residues" evidence="9">
    <location>
        <begin position="988"/>
        <end position="997"/>
    </location>
</feature>
<dbReference type="InterPro" id="IPR027417">
    <property type="entry name" value="P-loop_NTPase"/>
</dbReference>
<keyword evidence="3 10" id="KW-0812">Transmembrane</keyword>
<dbReference type="Gene3D" id="3.40.50.300">
    <property type="entry name" value="P-loop containing nucleotide triphosphate hydrolases"/>
    <property type="match status" value="1"/>
</dbReference>
<protein>
    <submittedName>
        <fullName evidence="11">Uncharacterized protein</fullName>
    </submittedName>
</protein>
<feature type="region of interest" description="Disordered" evidence="9">
    <location>
        <begin position="982"/>
        <end position="1037"/>
    </location>
</feature>
<sequence length="1431" mass="150767">MIFGSGVQGMDIATALGASVVGLNTTALLLLFYAIRPSEADARKERRLQNLKRIRIGTFVVATVGQAGMGAWRAFQGRFMLAMYDAQMVSTGILWALTAVSLAAVWSRQASVSLLPVALLSLVVVGLQMATDCLHDISQDFTHDDRIAGVSLQTVELGVLLFVCMAEALYGHFASLPLSELEEPLFDKTEKEKAKEAEKRATKKKSASRAQRTARAFRYVWPESRPLRLRLVACFMLVLAERCVNLAVPVLYKNMVDELSGAVTGEDGGAGGGVGGDSRLVTAAQKLVAVAMRVTSASTAIASNGGGGSSSGNSSSVEGATLVGSGSAMAMDVVVRGQLLEAAYGLLKAAQKISFWSVFYPWVFAYLGFYFLRGGSGMEGLLANMRDLVWIPITQAAFRRISLDVFGHLLDLDHAFHLHRKTGQIMRILDRGTSSIQDTVSIVLFNVIPQLIDIVVACTYLALKMQPWAAVIVFITVASYVPLTVIITERRGVIRKRMNALDNAREGRATDMLLNYETVKYFCNEKFELDGYDNATRQYQAAEYWQMAFLAMLSITQASVVWLGLASGMVVCVRGVVRGSLTVGDAVLFVTMINQLYVPLTFFGSYYRQVQKALIDMENMFELLDTEPSVRDSPGAVALRVGPARVDFDNVVFGYNPSSQPVLKGVTFAVPGGKTLAVVGATGSGKSTILRLLLRFYDPQSGRVLLDGQDIKLVTQESLRRAVAVVPQDTVMFNDTVMYNIRYGRTDAKDDEVTEAAAVAHIHHSITTTFKKGYATRVGERGLRLSGGEKQRVAFARAVLKRPSVLILDEATSALDSLTELAIQSSLQTLRSRCTTVIVAHRLSTIMDADLILVLDRGEVAQCGSHSELMEEGGLYAAMWSRQQDTAGYTTPIIGLHSVGGAGGLQVGHRALSEPVVPGGPSSAFATLMAGTPSLASPLPSLTIATLDHNTSGPTGVAAGRDVVSNHADGITSAAAIISTASHRSGPGVPPLPPSHPPGFGGAAIVARHHLGSRDDTLSPLPALPGRASGGLPRVPSRLMRRAILSDEMSEAGDHGALSRNPTPSRRSRPLEEEEEDERLYEDRDIEEPAEANGETSPDRLVTGPMLTAGMQPIPTTTAMASDVETGILTHPRSGPHNGTQVRHGNGELMPRGRLPEAVDQFRMGPAAAATGSGLIAATLAGPSPSLPESPHALQAVRQEQRRGDGGSGGASGSGGGKKRSTGVSAFASHTAAAAVMRAAAQPRDVFGSPLTPSEGGVGGGSAAVSPPGNIIAVMRLHSGTGSGGGSSGTTSPRLGGTPPSSSATSSCTSTPARRAGGRGGNVTGCGGGGGTGNANPATNLTISRALFTEHEEQARLLQRSREEFLMRKDDIMSPPTSPGQLTASSGVHVMGEPGVVAGVAAPAALRGRRLEGNGVPIAPIASANTTGTGQ</sequence>
<feature type="transmembrane region" description="Helical" evidence="10">
    <location>
        <begin position="112"/>
        <end position="130"/>
    </location>
</feature>
<dbReference type="FunFam" id="3.40.50.300:FF:000287">
    <property type="entry name" value="Multidrug ABC transporter ATP-binding protein"/>
    <property type="match status" value="1"/>
</dbReference>
<dbReference type="SUPFAM" id="SSF90123">
    <property type="entry name" value="ABC transporter transmembrane region"/>
    <property type="match status" value="1"/>
</dbReference>
<dbReference type="OrthoDB" id="6500128at2759"/>
<keyword evidence="5" id="KW-0067">ATP-binding</keyword>
<comment type="caution">
    <text evidence="11">The sequence shown here is derived from an EMBL/GenBank/DDBJ whole genome shotgun (WGS) entry which is preliminary data.</text>
</comment>
<keyword evidence="4" id="KW-0547">Nucleotide-binding</keyword>
<evidence type="ECO:0000256" key="1">
    <source>
        <dbReference type="ARBA" id="ARBA00004141"/>
    </source>
</evidence>
<feature type="transmembrane region" description="Helical" evidence="10">
    <location>
        <begin position="87"/>
        <end position="105"/>
    </location>
</feature>
<feature type="transmembrane region" description="Helical" evidence="10">
    <location>
        <begin position="353"/>
        <end position="372"/>
    </location>
</feature>
<feature type="region of interest" description="Disordered" evidence="9">
    <location>
        <begin position="1049"/>
        <end position="1104"/>
    </location>
</feature>